<protein>
    <submittedName>
        <fullName evidence="2">Uncharacterized protein</fullName>
    </submittedName>
</protein>
<keyword evidence="3" id="KW-1185">Reference proteome</keyword>
<name>A0AAW0BMG2_9AGAR</name>
<sequence length="116" mass="13037">MTDADVRAMAHAWRLLTALVITPPRANELHHQMGWDDSTADGEESESRRSLSGHSVVMEELTLFSSPCGDKPLLVADFLNRAFPRLPERAFHVYWSGEGQDGRRRWDVVAEALGHP</sequence>
<gene>
    <name evidence="2" type="ORF">R3P38DRAFT_2936181</name>
</gene>
<reference evidence="2 3" key="1">
    <citation type="journal article" date="2024" name="J Genomics">
        <title>Draft genome sequencing and assembly of Favolaschia claudopus CIRM-BRFM 2984 isolated from oak limbs.</title>
        <authorList>
            <person name="Navarro D."/>
            <person name="Drula E."/>
            <person name="Chaduli D."/>
            <person name="Cazenave R."/>
            <person name="Ahrendt S."/>
            <person name="Wang J."/>
            <person name="Lipzen A."/>
            <person name="Daum C."/>
            <person name="Barry K."/>
            <person name="Grigoriev I.V."/>
            <person name="Favel A."/>
            <person name="Rosso M.N."/>
            <person name="Martin F."/>
        </authorList>
    </citation>
    <scope>NUCLEOTIDE SEQUENCE [LARGE SCALE GENOMIC DNA]</scope>
    <source>
        <strain evidence="2 3">CIRM-BRFM 2984</strain>
    </source>
</reference>
<feature type="region of interest" description="Disordered" evidence="1">
    <location>
        <begin position="31"/>
        <end position="52"/>
    </location>
</feature>
<organism evidence="2 3">
    <name type="scientific">Favolaschia claudopus</name>
    <dbReference type="NCBI Taxonomy" id="2862362"/>
    <lineage>
        <taxon>Eukaryota</taxon>
        <taxon>Fungi</taxon>
        <taxon>Dikarya</taxon>
        <taxon>Basidiomycota</taxon>
        <taxon>Agaricomycotina</taxon>
        <taxon>Agaricomycetes</taxon>
        <taxon>Agaricomycetidae</taxon>
        <taxon>Agaricales</taxon>
        <taxon>Marasmiineae</taxon>
        <taxon>Mycenaceae</taxon>
        <taxon>Favolaschia</taxon>
    </lineage>
</organism>
<comment type="caution">
    <text evidence="2">The sequence shown here is derived from an EMBL/GenBank/DDBJ whole genome shotgun (WGS) entry which is preliminary data.</text>
</comment>
<proteinExistence type="predicted"/>
<dbReference type="Proteomes" id="UP001362999">
    <property type="component" value="Unassembled WGS sequence"/>
</dbReference>
<evidence type="ECO:0000256" key="1">
    <source>
        <dbReference type="SAM" id="MobiDB-lite"/>
    </source>
</evidence>
<accession>A0AAW0BMG2</accession>
<evidence type="ECO:0000313" key="3">
    <source>
        <dbReference type="Proteomes" id="UP001362999"/>
    </source>
</evidence>
<evidence type="ECO:0000313" key="2">
    <source>
        <dbReference type="EMBL" id="KAK7028409.1"/>
    </source>
</evidence>
<dbReference type="AlphaFoldDB" id="A0AAW0BMG2"/>
<dbReference type="EMBL" id="JAWWNJ010000028">
    <property type="protein sequence ID" value="KAK7028409.1"/>
    <property type="molecule type" value="Genomic_DNA"/>
</dbReference>